<evidence type="ECO:0000313" key="3">
    <source>
        <dbReference type="Proteomes" id="UP000299102"/>
    </source>
</evidence>
<gene>
    <name evidence="2" type="ORF">EVAR_17263_1</name>
</gene>
<evidence type="ECO:0000313" key="2">
    <source>
        <dbReference type="EMBL" id="GBP17137.1"/>
    </source>
</evidence>
<name>A0A4C1TT12_EUMVA</name>
<sequence>MNVKQRCTPGPPAPPPSRRGAGAAGARKMIHPPCGAVGSFPLLLFLSIYETLKLHTIRLARGGVTSRAGDVTRTWACERDGRCGPPFGRSPPPTSTPPPNSGQ</sequence>
<proteinExistence type="predicted"/>
<dbReference type="AlphaFoldDB" id="A0A4C1TT12"/>
<feature type="compositionally biased region" description="Pro residues" evidence="1">
    <location>
        <begin position="88"/>
        <end position="103"/>
    </location>
</feature>
<feature type="region of interest" description="Disordered" evidence="1">
    <location>
        <begin position="79"/>
        <end position="103"/>
    </location>
</feature>
<comment type="caution">
    <text evidence="2">The sequence shown here is derived from an EMBL/GenBank/DDBJ whole genome shotgun (WGS) entry which is preliminary data.</text>
</comment>
<evidence type="ECO:0000256" key="1">
    <source>
        <dbReference type="SAM" id="MobiDB-lite"/>
    </source>
</evidence>
<protein>
    <submittedName>
        <fullName evidence="2">Uncharacterized protein</fullName>
    </submittedName>
</protein>
<accession>A0A4C1TT12</accession>
<reference evidence="2 3" key="1">
    <citation type="journal article" date="2019" name="Commun. Biol.">
        <title>The bagworm genome reveals a unique fibroin gene that provides high tensile strength.</title>
        <authorList>
            <person name="Kono N."/>
            <person name="Nakamura H."/>
            <person name="Ohtoshi R."/>
            <person name="Tomita M."/>
            <person name="Numata K."/>
            <person name="Arakawa K."/>
        </authorList>
    </citation>
    <scope>NUCLEOTIDE SEQUENCE [LARGE SCALE GENOMIC DNA]</scope>
</reference>
<keyword evidence="3" id="KW-1185">Reference proteome</keyword>
<feature type="region of interest" description="Disordered" evidence="1">
    <location>
        <begin position="1"/>
        <end position="26"/>
    </location>
</feature>
<dbReference type="EMBL" id="BGZK01000085">
    <property type="protein sequence ID" value="GBP17137.1"/>
    <property type="molecule type" value="Genomic_DNA"/>
</dbReference>
<dbReference type="Proteomes" id="UP000299102">
    <property type="component" value="Unassembled WGS sequence"/>
</dbReference>
<organism evidence="2 3">
    <name type="scientific">Eumeta variegata</name>
    <name type="common">Bagworm moth</name>
    <name type="synonym">Eumeta japonica</name>
    <dbReference type="NCBI Taxonomy" id="151549"/>
    <lineage>
        <taxon>Eukaryota</taxon>
        <taxon>Metazoa</taxon>
        <taxon>Ecdysozoa</taxon>
        <taxon>Arthropoda</taxon>
        <taxon>Hexapoda</taxon>
        <taxon>Insecta</taxon>
        <taxon>Pterygota</taxon>
        <taxon>Neoptera</taxon>
        <taxon>Endopterygota</taxon>
        <taxon>Lepidoptera</taxon>
        <taxon>Glossata</taxon>
        <taxon>Ditrysia</taxon>
        <taxon>Tineoidea</taxon>
        <taxon>Psychidae</taxon>
        <taxon>Oiketicinae</taxon>
        <taxon>Eumeta</taxon>
    </lineage>
</organism>